<dbReference type="Proteomes" id="UP001652680">
    <property type="component" value="Unassembled WGS sequence"/>
</dbReference>
<organism evidence="3 4">
    <name type="scientific">Drosophila rhopaloa</name>
    <name type="common">Fruit fly</name>
    <dbReference type="NCBI Taxonomy" id="1041015"/>
    <lineage>
        <taxon>Eukaryota</taxon>
        <taxon>Metazoa</taxon>
        <taxon>Ecdysozoa</taxon>
        <taxon>Arthropoda</taxon>
        <taxon>Hexapoda</taxon>
        <taxon>Insecta</taxon>
        <taxon>Pterygota</taxon>
        <taxon>Neoptera</taxon>
        <taxon>Endopterygota</taxon>
        <taxon>Diptera</taxon>
        <taxon>Brachycera</taxon>
        <taxon>Muscomorpha</taxon>
        <taxon>Ephydroidea</taxon>
        <taxon>Drosophilidae</taxon>
        <taxon>Drosophila</taxon>
        <taxon>Sophophora</taxon>
    </lineage>
</organism>
<evidence type="ECO:0000256" key="2">
    <source>
        <dbReference type="SAM" id="SignalP"/>
    </source>
</evidence>
<reference evidence="4" key="1">
    <citation type="journal article" date="2021" name="Elife">
        <title>Highly contiguous assemblies of 101 drosophilid genomes.</title>
        <authorList>
            <person name="Kim B.Y."/>
            <person name="Wang J.R."/>
            <person name="Miller D.E."/>
            <person name="Barmina O."/>
            <person name="Delaney E."/>
            <person name="Thompson A."/>
            <person name="Comeault A.A."/>
            <person name="Peede D."/>
            <person name="D'Agostino E.R."/>
            <person name="Pelaez J."/>
            <person name="Aguilar J.M."/>
            <person name="Haji D."/>
            <person name="Matsunaga T."/>
            <person name="Armstrong E.E."/>
            <person name="Zych M."/>
            <person name="Ogawa Y."/>
            <person name="Stamenkovic-Radak M."/>
            <person name="Jelic M."/>
            <person name="Veselinovic M.S."/>
            <person name="Tanaskovic M."/>
            <person name="Eric P."/>
            <person name="Gao J.J."/>
            <person name="Katoh T.K."/>
            <person name="Toda M.J."/>
            <person name="Watabe H."/>
            <person name="Watada M."/>
            <person name="Davis J.S."/>
            <person name="Moyle L.C."/>
            <person name="Manoli G."/>
            <person name="Bertolini E."/>
            <person name="Kostal V."/>
            <person name="Hawley R.S."/>
            <person name="Takahashi A."/>
            <person name="Jones C.D."/>
            <person name="Price D.K."/>
            <person name="Whiteman N."/>
            <person name="Kopp A."/>
            <person name="Matute D.R."/>
            <person name="Petrov D.A."/>
        </authorList>
    </citation>
    <scope>NUCLEOTIDE SEQUENCE [LARGE SCALE GENOMIC DNA]</scope>
</reference>
<evidence type="ECO:0000313" key="3">
    <source>
        <dbReference type="EnsemblMetazoa" id="XP_044317571.1"/>
    </source>
</evidence>
<protein>
    <submittedName>
        <fullName evidence="3">Uncharacterized protein</fullName>
    </submittedName>
</protein>
<accession>A0ABM5JFG9</accession>
<feature type="compositionally biased region" description="Acidic residues" evidence="1">
    <location>
        <begin position="48"/>
        <end position="60"/>
    </location>
</feature>
<name>A0ABM5JFG9_DRORH</name>
<feature type="compositionally biased region" description="Acidic residues" evidence="1">
    <location>
        <begin position="30"/>
        <end position="40"/>
    </location>
</feature>
<evidence type="ECO:0000256" key="1">
    <source>
        <dbReference type="SAM" id="MobiDB-lite"/>
    </source>
</evidence>
<feature type="signal peptide" evidence="2">
    <location>
        <begin position="1"/>
        <end position="26"/>
    </location>
</feature>
<proteinExistence type="predicted"/>
<feature type="compositionally biased region" description="Acidic residues" evidence="1">
    <location>
        <begin position="84"/>
        <end position="97"/>
    </location>
</feature>
<feature type="chain" id="PRO_5045868641" evidence="2">
    <location>
        <begin position="27"/>
        <end position="97"/>
    </location>
</feature>
<sequence>MQPYKNLRAWLLLALFGCVLLATVSANPVDIDELNDEDEDKGIADEKENFEEDEEDDQEADTSKSQDDLDASGSQDEPKKDVEEERDESSQNEEDIE</sequence>
<keyword evidence="4" id="KW-1185">Reference proteome</keyword>
<keyword evidence="2" id="KW-0732">Signal</keyword>
<dbReference type="RefSeq" id="XP_044317571.1">
    <property type="nucleotide sequence ID" value="XM_044461636.1"/>
</dbReference>
<evidence type="ECO:0000313" key="4">
    <source>
        <dbReference type="Proteomes" id="UP001652680"/>
    </source>
</evidence>
<dbReference type="GeneID" id="108047305"/>
<dbReference type="EnsemblMetazoa" id="XM_044461636.1">
    <property type="protein sequence ID" value="XP_044317571.1"/>
    <property type="gene ID" value="LOC108047305"/>
</dbReference>
<feature type="region of interest" description="Disordered" evidence="1">
    <location>
        <begin position="26"/>
        <end position="97"/>
    </location>
</feature>
<reference evidence="3" key="2">
    <citation type="submission" date="2025-05" db="UniProtKB">
        <authorList>
            <consortium name="EnsemblMetazoa"/>
        </authorList>
    </citation>
    <scope>IDENTIFICATION</scope>
</reference>